<accession>A0A5C3QJ20</accession>
<evidence type="ECO:0000313" key="2">
    <source>
        <dbReference type="Proteomes" id="UP000305067"/>
    </source>
</evidence>
<dbReference type="InterPro" id="IPR051604">
    <property type="entry name" value="Ergot_Alk_Oxidoreductase"/>
</dbReference>
<dbReference type="Gene3D" id="3.90.25.10">
    <property type="entry name" value="UDP-galactose 4-epimerase, domain 1"/>
    <property type="match status" value="1"/>
</dbReference>
<sequence length="288" mass="31664">MTTLVTGGTGKTGLRLALLLDKNRHSVLLASRSGSAPGLVPLDAVEFDWLDESTYANPFSRTSESSRSITRIYLVAPTSTTDCLPPMKAFIDYARKEHNVKRFVLLSSSALPEGGPAMGRVHAYLKEIGKEGVWFMDNFANDRAGLIRDEDRVVSATGTGKIPFVAADDIAQAAFDALTATTSVDSDLFVVGPELLSYDEAASRLTTLLDRPITHTKLSFDEHVDFAASTFLPNREYAKVLTALDIKISEGLEQKVFESEEHRGNRFVGKVRFNDWAAKQNMSVWKKA</sequence>
<proteinExistence type="predicted"/>
<evidence type="ECO:0000313" key="1">
    <source>
        <dbReference type="EMBL" id="TFL00441.1"/>
    </source>
</evidence>
<dbReference type="PANTHER" id="PTHR43162:SF1">
    <property type="entry name" value="PRESTALK A DIFFERENTIATION PROTEIN A"/>
    <property type="match status" value="1"/>
</dbReference>
<dbReference type="OrthoDB" id="419598at2759"/>
<evidence type="ECO:0008006" key="3">
    <source>
        <dbReference type="Google" id="ProtNLM"/>
    </source>
</evidence>
<dbReference type="STRING" id="1884261.A0A5C3QJ20"/>
<organism evidence="1 2">
    <name type="scientific">Pterulicium gracile</name>
    <dbReference type="NCBI Taxonomy" id="1884261"/>
    <lineage>
        <taxon>Eukaryota</taxon>
        <taxon>Fungi</taxon>
        <taxon>Dikarya</taxon>
        <taxon>Basidiomycota</taxon>
        <taxon>Agaricomycotina</taxon>
        <taxon>Agaricomycetes</taxon>
        <taxon>Agaricomycetidae</taxon>
        <taxon>Agaricales</taxon>
        <taxon>Pleurotineae</taxon>
        <taxon>Pterulaceae</taxon>
        <taxon>Pterulicium</taxon>
    </lineage>
</organism>
<dbReference type="Proteomes" id="UP000305067">
    <property type="component" value="Unassembled WGS sequence"/>
</dbReference>
<dbReference type="EMBL" id="ML178828">
    <property type="protein sequence ID" value="TFL00441.1"/>
    <property type="molecule type" value="Genomic_DNA"/>
</dbReference>
<dbReference type="AlphaFoldDB" id="A0A5C3QJ20"/>
<reference evidence="1 2" key="1">
    <citation type="journal article" date="2019" name="Nat. Ecol. Evol.">
        <title>Megaphylogeny resolves global patterns of mushroom evolution.</title>
        <authorList>
            <person name="Varga T."/>
            <person name="Krizsan K."/>
            <person name="Foldi C."/>
            <person name="Dima B."/>
            <person name="Sanchez-Garcia M."/>
            <person name="Sanchez-Ramirez S."/>
            <person name="Szollosi G.J."/>
            <person name="Szarkandi J.G."/>
            <person name="Papp V."/>
            <person name="Albert L."/>
            <person name="Andreopoulos W."/>
            <person name="Angelini C."/>
            <person name="Antonin V."/>
            <person name="Barry K.W."/>
            <person name="Bougher N.L."/>
            <person name="Buchanan P."/>
            <person name="Buyck B."/>
            <person name="Bense V."/>
            <person name="Catcheside P."/>
            <person name="Chovatia M."/>
            <person name="Cooper J."/>
            <person name="Damon W."/>
            <person name="Desjardin D."/>
            <person name="Finy P."/>
            <person name="Geml J."/>
            <person name="Haridas S."/>
            <person name="Hughes K."/>
            <person name="Justo A."/>
            <person name="Karasinski D."/>
            <person name="Kautmanova I."/>
            <person name="Kiss B."/>
            <person name="Kocsube S."/>
            <person name="Kotiranta H."/>
            <person name="LaButti K.M."/>
            <person name="Lechner B.E."/>
            <person name="Liimatainen K."/>
            <person name="Lipzen A."/>
            <person name="Lukacs Z."/>
            <person name="Mihaltcheva S."/>
            <person name="Morgado L.N."/>
            <person name="Niskanen T."/>
            <person name="Noordeloos M.E."/>
            <person name="Ohm R.A."/>
            <person name="Ortiz-Santana B."/>
            <person name="Ovrebo C."/>
            <person name="Racz N."/>
            <person name="Riley R."/>
            <person name="Savchenko A."/>
            <person name="Shiryaev A."/>
            <person name="Soop K."/>
            <person name="Spirin V."/>
            <person name="Szebenyi C."/>
            <person name="Tomsovsky M."/>
            <person name="Tulloss R.E."/>
            <person name="Uehling J."/>
            <person name="Grigoriev I.V."/>
            <person name="Vagvolgyi C."/>
            <person name="Papp T."/>
            <person name="Martin F.M."/>
            <person name="Miettinen O."/>
            <person name="Hibbett D.S."/>
            <person name="Nagy L.G."/>
        </authorList>
    </citation>
    <scope>NUCLEOTIDE SEQUENCE [LARGE SCALE GENOMIC DNA]</scope>
    <source>
        <strain evidence="1 2">CBS 309.79</strain>
    </source>
</reference>
<name>A0A5C3QJ20_9AGAR</name>
<protein>
    <recommendedName>
        <fullName evidence="3">NAD(P)-binding domain-containing protein</fullName>
    </recommendedName>
</protein>
<dbReference type="SUPFAM" id="SSF51735">
    <property type="entry name" value="NAD(P)-binding Rossmann-fold domains"/>
    <property type="match status" value="1"/>
</dbReference>
<dbReference type="Gene3D" id="3.40.50.720">
    <property type="entry name" value="NAD(P)-binding Rossmann-like Domain"/>
    <property type="match status" value="1"/>
</dbReference>
<gene>
    <name evidence="1" type="ORF">BDV98DRAFT_568998</name>
</gene>
<dbReference type="InterPro" id="IPR036291">
    <property type="entry name" value="NAD(P)-bd_dom_sf"/>
</dbReference>
<keyword evidence="2" id="KW-1185">Reference proteome</keyword>
<dbReference type="PANTHER" id="PTHR43162">
    <property type="match status" value="1"/>
</dbReference>